<comment type="caution">
    <text evidence="2">The sequence shown here is derived from an EMBL/GenBank/DDBJ whole genome shotgun (WGS) entry which is preliminary data.</text>
</comment>
<evidence type="ECO:0000313" key="3">
    <source>
        <dbReference type="Proteomes" id="UP001229421"/>
    </source>
</evidence>
<evidence type="ECO:0000313" key="2">
    <source>
        <dbReference type="EMBL" id="KAK1440258.1"/>
    </source>
</evidence>
<dbReference type="EMBL" id="JAUHHV010000001">
    <property type="protein sequence ID" value="KAK1440258.1"/>
    <property type="molecule type" value="Genomic_DNA"/>
</dbReference>
<dbReference type="PANTHER" id="PTHR34125">
    <property type="entry name" value="OS01G0762900 PROTEIN"/>
    <property type="match status" value="1"/>
</dbReference>
<keyword evidence="3" id="KW-1185">Reference proteome</keyword>
<keyword evidence="1" id="KW-0472">Membrane</keyword>
<dbReference type="Proteomes" id="UP001229421">
    <property type="component" value="Unassembled WGS sequence"/>
</dbReference>
<proteinExistence type="predicted"/>
<accession>A0AAD8LIR0</accession>
<keyword evidence="1" id="KW-1133">Transmembrane helix</keyword>
<dbReference type="AlphaFoldDB" id="A0AAD8LIR0"/>
<feature type="transmembrane region" description="Helical" evidence="1">
    <location>
        <begin position="12"/>
        <end position="31"/>
    </location>
</feature>
<dbReference type="PANTHER" id="PTHR34125:SF2">
    <property type="entry name" value="TRANSMEMBRANE PROTEIN"/>
    <property type="match status" value="1"/>
</dbReference>
<evidence type="ECO:0000256" key="1">
    <source>
        <dbReference type="SAM" id="Phobius"/>
    </source>
</evidence>
<protein>
    <submittedName>
        <fullName evidence="2">Uncharacterized protein</fullName>
    </submittedName>
</protein>
<gene>
    <name evidence="2" type="ORF">QVD17_06083</name>
</gene>
<reference evidence="2" key="1">
    <citation type="journal article" date="2023" name="bioRxiv">
        <title>Improved chromosome-level genome assembly for marigold (Tagetes erecta).</title>
        <authorList>
            <person name="Jiang F."/>
            <person name="Yuan L."/>
            <person name="Wang S."/>
            <person name="Wang H."/>
            <person name="Xu D."/>
            <person name="Wang A."/>
            <person name="Fan W."/>
        </authorList>
    </citation>
    <scope>NUCLEOTIDE SEQUENCE</scope>
    <source>
        <strain evidence="2">WSJ</strain>
        <tissue evidence="2">Leaf</tissue>
    </source>
</reference>
<sequence length="126" mass="14239">MEIPENLIKFKYHIFFTFLFFLISLSLLYIAPSFINILAYFWPLLLSTALFLITVLVFGLTSPPGANVSGEKAGEGILDYVAGATHSQPLVVQSDFGEGTMVEYIDLCYDIDNDIHMIYEYRHDSS</sequence>
<feature type="transmembrane region" description="Helical" evidence="1">
    <location>
        <begin position="37"/>
        <end position="60"/>
    </location>
</feature>
<keyword evidence="1" id="KW-0812">Transmembrane</keyword>
<organism evidence="2 3">
    <name type="scientific">Tagetes erecta</name>
    <name type="common">African marigold</name>
    <dbReference type="NCBI Taxonomy" id="13708"/>
    <lineage>
        <taxon>Eukaryota</taxon>
        <taxon>Viridiplantae</taxon>
        <taxon>Streptophyta</taxon>
        <taxon>Embryophyta</taxon>
        <taxon>Tracheophyta</taxon>
        <taxon>Spermatophyta</taxon>
        <taxon>Magnoliopsida</taxon>
        <taxon>eudicotyledons</taxon>
        <taxon>Gunneridae</taxon>
        <taxon>Pentapetalae</taxon>
        <taxon>asterids</taxon>
        <taxon>campanulids</taxon>
        <taxon>Asterales</taxon>
        <taxon>Asteraceae</taxon>
        <taxon>Asteroideae</taxon>
        <taxon>Heliantheae alliance</taxon>
        <taxon>Tageteae</taxon>
        <taxon>Tagetes</taxon>
    </lineage>
</organism>
<name>A0AAD8LIR0_TARER</name>